<keyword evidence="1" id="KW-0479">Metal-binding</keyword>
<dbReference type="InterPro" id="IPR041078">
    <property type="entry name" value="Plavaka"/>
</dbReference>
<feature type="region of interest" description="Disordered" evidence="2">
    <location>
        <begin position="250"/>
        <end position="274"/>
    </location>
</feature>
<dbReference type="Pfam" id="PF18759">
    <property type="entry name" value="Plavaka"/>
    <property type="match status" value="1"/>
</dbReference>
<feature type="region of interest" description="Disordered" evidence="2">
    <location>
        <begin position="912"/>
        <end position="1079"/>
    </location>
</feature>
<feature type="compositionally biased region" description="Basic residues" evidence="2">
    <location>
        <begin position="1839"/>
        <end position="1851"/>
    </location>
</feature>
<dbReference type="Proteomes" id="UP000298030">
    <property type="component" value="Unassembled WGS sequence"/>
</dbReference>
<evidence type="ECO:0000259" key="3">
    <source>
        <dbReference type="PROSITE" id="PS50157"/>
    </source>
</evidence>
<dbReference type="Pfam" id="PF17667">
    <property type="entry name" value="Pkinase_fungal"/>
    <property type="match status" value="1"/>
</dbReference>
<keyword evidence="5" id="KW-1185">Reference proteome</keyword>
<reference evidence="4 5" key="1">
    <citation type="journal article" date="2019" name="Nat. Ecol. Evol.">
        <title>Megaphylogeny resolves global patterns of mushroom evolution.</title>
        <authorList>
            <person name="Varga T."/>
            <person name="Krizsan K."/>
            <person name="Foldi C."/>
            <person name="Dima B."/>
            <person name="Sanchez-Garcia M."/>
            <person name="Sanchez-Ramirez S."/>
            <person name="Szollosi G.J."/>
            <person name="Szarkandi J.G."/>
            <person name="Papp V."/>
            <person name="Albert L."/>
            <person name="Andreopoulos W."/>
            <person name="Angelini C."/>
            <person name="Antonin V."/>
            <person name="Barry K.W."/>
            <person name="Bougher N.L."/>
            <person name="Buchanan P."/>
            <person name="Buyck B."/>
            <person name="Bense V."/>
            <person name="Catcheside P."/>
            <person name="Chovatia M."/>
            <person name="Cooper J."/>
            <person name="Damon W."/>
            <person name="Desjardin D."/>
            <person name="Finy P."/>
            <person name="Geml J."/>
            <person name="Haridas S."/>
            <person name="Hughes K."/>
            <person name="Justo A."/>
            <person name="Karasinski D."/>
            <person name="Kautmanova I."/>
            <person name="Kiss B."/>
            <person name="Kocsube S."/>
            <person name="Kotiranta H."/>
            <person name="LaButti K.M."/>
            <person name="Lechner B.E."/>
            <person name="Liimatainen K."/>
            <person name="Lipzen A."/>
            <person name="Lukacs Z."/>
            <person name="Mihaltcheva S."/>
            <person name="Morgado L.N."/>
            <person name="Niskanen T."/>
            <person name="Noordeloos M.E."/>
            <person name="Ohm R.A."/>
            <person name="Ortiz-Santana B."/>
            <person name="Ovrebo C."/>
            <person name="Racz N."/>
            <person name="Riley R."/>
            <person name="Savchenko A."/>
            <person name="Shiryaev A."/>
            <person name="Soop K."/>
            <person name="Spirin V."/>
            <person name="Szebenyi C."/>
            <person name="Tomsovsky M."/>
            <person name="Tulloss R.E."/>
            <person name="Uehling J."/>
            <person name="Grigoriev I.V."/>
            <person name="Vagvolgyi C."/>
            <person name="Papp T."/>
            <person name="Martin F.M."/>
            <person name="Miettinen O."/>
            <person name="Hibbett D.S."/>
            <person name="Nagy L.G."/>
        </authorList>
    </citation>
    <scope>NUCLEOTIDE SEQUENCE [LARGE SCALE GENOMIC DNA]</scope>
    <source>
        <strain evidence="4 5">FP101781</strain>
    </source>
</reference>
<dbReference type="OrthoDB" id="3208495at2759"/>
<feature type="compositionally biased region" description="Low complexity" evidence="2">
    <location>
        <begin position="1822"/>
        <end position="1837"/>
    </location>
</feature>
<dbReference type="STRING" id="71717.A0A4Y7RZM1"/>
<feature type="region of interest" description="Disordered" evidence="2">
    <location>
        <begin position="210"/>
        <end position="238"/>
    </location>
</feature>
<feature type="domain" description="C2H2-type" evidence="3">
    <location>
        <begin position="112"/>
        <end position="142"/>
    </location>
</feature>
<feature type="compositionally biased region" description="Basic and acidic residues" evidence="2">
    <location>
        <begin position="1803"/>
        <end position="1813"/>
    </location>
</feature>
<feature type="region of interest" description="Disordered" evidence="2">
    <location>
        <begin position="311"/>
        <end position="363"/>
    </location>
</feature>
<comment type="caution">
    <text evidence="4">The sequence shown here is derived from an EMBL/GenBank/DDBJ whole genome shotgun (WGS) entry which is preliminary data.</text>
</comment>
<evidence type="ECO:0000313" key="4">
    <source>
        <dbReference type="EMBL" id="TEB14486.1"/>
    </source>
</evidence>
<keyword evidence="1" id="KW-0862">Zinc</keyword>
<feature type="compositionally biased region" description="Polar residues" evidence="2">
    <location>
        <begin position="215"/>
        <end position="224"/>
    </location>
</feature>
<evidence type="ECO:0000256" key="2">
    <source>
        <dbReference type="SAM" id="MobiDB-lite"/>
    </source>
</evidence>
<gene>
    <name evidence="4" type="ORF">FA13DRAFT_1721527</name>
</gene>
<evidence type="ECO:0000256" key="1">
    <source>
        <dbReference type="PROSITE-ProRule" id="PRU00042"/>
    </source>
</evidence>
<dbReference type="GO" id="GO:0008270">
    <property type="term" value="F:zinc ion binding"/>
    <property type="evidence" value="ECO:0007669"/>
    <property type="project" value="UniProtKB-KW"/>
</dbReference>
<feature type="region of interest" description="Disordered" evidence="2">
    <location>
        <begin position="1427"/>
        <end position="1482"/>
    </location>
</feature>
<dbReference type="EMBL" id="QPFP01000388">
    <property type="protein sequence ID" value="TEB14486.1"/>
    <property type="molecule type" value="Genomic_DNA"/>
</dbReference>
<feature type="compositionally biased region" description="Acidic residues" evidence="2">
    <location>
        <begin position="1470"/>
        <end position="1482"/>
    </location>
</feature>
<organism evidence="4 5">
    <name type="scientific">Coprinellus micaceus</name>
    <name type="common">Glistening ink-cap mushroom</name>
    <name type="synonym">Coprinus micaceus</name>
    <dbReference type="NCBI Taxonomy" id="71717"/>
    <lineage>
        <taxon>Eukaryota</taxon>
        <taxon>Fungi</taxon>
        <taxon>Dikarya</taxon>
        <taxon>Basidiomycota</taxon>
        <taxon>Agaricomycotina</taxon>
        <taxon>Agaricomycetes</taxon>
        <taxon>Agaricomycetidae</taxon>
        <taxon>Agaricales</taxon>
        <taxon>Agaricineae</taxon>
        <taxon>Psathyrellaceae</taxon>
        <taxon>Coprinellus</taxon>
    </lineage>
</organism>
<feature type="compositionally biased region" description="Gly residues" evidence="2">
    <location>
        <begin position="1446"/>
        <end position="1455"/>
    </location>
</feature>
<keyword evidence="1" id="KW-0863">Zinc-finger</keyword>
<evidence type="ECO:0000313" key="5">
    <source>
        <dbReference type="Proteomes" id="UP000298030"/>
    </source>
</evidence>
<feature type="region of interest" description="Disordered" evidence="2">
    <location>
        <begin position="1797"/>
        <end position="1851"/>
    </location>
</feature>
<dbReference type="PROSITE" id="PS50157">
    <property type="entry name" value="ZINC_FINGER_C2H2_2"/>
    <property type="match status" value="1"/>
</dbReference>
<dbReference type="InterPro" id="IPR040976">
    <property type="entry name" value="Pkinase_fungal"/>
</dbReference>
<name>A0A4Y7RZM1_COPMI</name>
<accession>A0A4Y7RZM1</accession>
<protein>
    <recommendedName>
        <fullName evidence="3">C2H2-type domain-containing protein</fullName>
    </recommendedName>
</protein>
<sequence>MQYQFCEGRSSYLFLFYHYTTTIRSYSGKNITRPTQPVLATRLGDGDTHQQGRAGVLEGQLLIATADNCHISLNLRYLCPHKATSVALVMSMSSTSASGSLKRACTSLSSENACGACGRLFSAPHFLDKHQRYFCRQTSDELKEITTCARDIHVSSKRRWLDFDSGLLSKTATTDTSGVVWTDTTHSRSLHSDQSEPSQPASLPSIVEEHRLNPTGGSSSNSGASPIGLNRDPEGLINDDTSQALVSATQQSVYQGEPGASSPGPCSAGDARVNTDPRFTQFTTEPNLFGLKRRFHSRVLPFHDADSFLTPENMYDSTHHQGGLDHPPTNGTPQPSSAQSPPQSHSTNPAAPSESPPKVSPFGPFPNLSSFELGEWFYGQSGKSLRDFKALIEILTSPGFTIDDIRKTKWTGVFRDLGRNKEELDPQRSAWINDTGWKSTPIQIEVPIHDQMDDGCGVEQNIAGELYHRSVVSIVQEKIMNADDSRFFHQDGFEVLWQPDAKNKDSPGPEFRVFSELYQSDVFLKAQKEVRESPPPGIKDCKLPRIVVGLMFWSDATQISIFSPKKIWPLYMLFGNESKHQRGKKASDLGHHVAYFDAIDDDFKDYITRRTGGKIPPDLMTHLHRECFHAQWRIILDDELVDAILEDYLERWCFCLPWFDKVVLTPLIRVLIATIRGLGDCPCVRCLVSKGNLNQTGRPGDTAFRKDRPRIDDEERREGVLLAKETIRKGYAVKGDRVLAPLKHGGVPTINVFSERLGSTGFDIFASLTVDLLHEYESGVFKTFFAHLIRVVEASATGSALQHEMDRRYCMVPTFNQTIRKFSANASKLSRRAARDYEDLLQCSIPVFDGLVPGPLNAIILKLLYCNARWHALAKLRMQTAATIHLLEETTKQLGDQFREFVVATKEVETFETQREAEKRERDARRKEAEKEAKEAKKRAKEIEKKEKKEKEVEKKREKEAQRGKGTTAKAKGRTKEASTASPTNLSGISTFRVVQPAPTREGPTSAAGKSMGLPEHNASTSRPSQVVFPSGVINPANHHPEPSVSWTQPMSAETLESDPDPKAKQAENGSRKKARRRRVHLNISTVKFHMLGHYAPDIRMFGPTDLYSTEWGESFHQAPKAWEKHISWRQTRKELSQHEHRCVRIRRVKRRILANGGSLKLKELEEQRVAARNSEIHHFIGTSKQNPVWLADLSQGGRFSNDPASTNFISHLKRHLLPRYVASIKPSLTVKEVEALVQALDWSNITLRNDRFYTHKIMQIKYTTYDARRDEDIIHLETNQCNIMVRNGDYAIPAYPFRYGKVLGVLHAEVGYIGDIGRHSGDYLFRRLEFVWVRWYKLLSVSEDYDLEKVTLRLLNEPGSLGFIDPSDILRACHIIPRFDVGPMFQDGVDRDMFMRYEWGLAVGHTYTHRLAVAVNLDVLARQKARSTSSSRGEGREAMDTGTIGNSGEGGGDGGDGDEREGEDGWYHDEDDGDAYGSNWDEDRDFAKGYESEDEREYLAFGEGFTNGVSGVAVPLACYHIPILLPEVLDPSEVARGVGTLCGGDCHRRIYRLQLLPKLYSQFLGASPYDVQRGLVGVYVPDRGNNYLSHLRKHWGVGFRDVDLNVAIDLDEDRQHTGSRFFQSITILDSLHHLAAAGDPPPHDHTDDLESFFYVLCYIFLLFLPNKDLRSESDRGRMVICGWASEDPETASNAKSAIFEIRRPHGKVAIDAIRASWGETCATLFEKYLSWVGGIQEQKGRLLRQLPANESIPQGIFVPIIENAVDHYATVLGFFEDAIDALGGVTEGPWKVAFDAFPRPSANEDKRGRSPSEDPEDAENSSPQAAPRQSSPDSPRIPSRKKRTRGSKSG</sequence>
<feature type="compositionally biased region" description="Polar residues" evidence="2">
    <location>
        <begin position="978"/>
        <end position="990"/>
    </location>
</feature>
<feature type="compositionally biased region" description="Low complexity" evidence="2">
    <location>
        <begin position="333"/>
        <end position="344"/>
    </location>
</feature>
<proteinExistence type="predicted"/>
<feature type="compositionally biased region" description="Basic and acidic residues" evidence="2">
    <location>
        <begin position="912"/>
        <end position="963"/>
    </location>
</feature>
<dbReference type="InterPro" id="IPR013087">
    <property type="entry name" value="Znf_C2H2_type"/>
</dbReference>